<dbReference type="eggNOG" id="KOG1642">
    <property type="taxonomic scope" value="Eukaryota"/>
</dbReference>
<dbReference type="InterPro" id="IPR033130">
    <property type="entry name" value="RNase_T2_His_AS_2"/>
</dbReference>
<dbReference type="GO" id="GO:0016787">
    <property type="term" value="F:hydrolase activity"/>
    <property type="evidence" value="ECO:0007669"/>
    <property type="project" value="UniProtKB-KW"/>
</dbReference>
<comment type="similarity">
    <text evidence="1 6">Belongs to the RNase T2 family.</text>
</comment>
<dbReference type="Gramene" id="Potri.010G168600.1.v4.1">
    <property type="protein sequence ID" value="Potri.010G168600.1.v4.1"/>
    <property type="gene ID" value="Potri.010G168600.v4.1"/>
</dbReference>
<organism evidence="7 8">
    <name type="scientific">Populus trichocarpa</name>
    <name type="common">Western balsam poplar</name>
    <name type="synonym">Populus balsamifera subsp. trichocarpa</name>
    <dbReference type="NCBI Taxonomy" id="3694"/>
    <lineage>
        <taxon>Eukaryota</taxon>
        <taxon>Viridiplantae</taxon>
        <taxon>Streptophyta</taxon>
        <taxon>Embryophyta</taxon>
        <taxon>Tracheophyta</taxon>
        <taxon>Spermatophyta</taxon>
        <taxon>Magnoliopsida</taxon>
        <taxon>eudicotyledons</taxon>
        <taxon>Gunneridae</taxon>
        <taxon>Pentapetalae</taxon>
        <taxon>rosids</taxon>
        <taxon>fabids</taxon>
        <taxon>Malpighiales</taxon>
        <taxon>Salicaceae</taxon>
        <taxon>Saliceae</taxon>
        <taxon>Populus</taxon>
    </lineage>
</organism>
<dbReference type="GO" id="GO:0003723">
    <property type="term" value="F:RNA binding"/>
    <property type="evidence" value="ECO:0007669"/>
    <property type="project" value="InterPro"/>
</dbReference>
<dbReference type="STRING" id="3694.B9HY01"/>
<dbReference type="OMA" id="FMCADIS"/>
<proteinExistence type="inferred from homology"/>
<evidence type="ECO:0000256" key="5">
    <source>
        <dbReference type="ARBA" id="ARBA00023239"/>
    </source>
</evidence>
<evidence type="ECO:0000313" key="8">
    <source>
        <dbReference type="Proteomes" id="UP000006729"/>
    </source>
</evidence>
<sequence length="138" mass="15519">MSSLQKDWPSLSCPSSDGFRFWSHEWIKHGTCAVSEEIGQHVYFEAALKLKKKANLLQALISAGIKPDGESYDLDSIRLAIKEATGFTPDIECNTDASKNRQVYQVFMCADISGSEFIECPVPLKKRCKSNKVHFPEF</sequence>
<dbReference type="Proteomes" id="UP000006729">
    <property type="component" value="Chromosome 10"/>
</dbReference>
<evidence type="ECO:0000256" key="4">
    <source>
        <dbReference type="ARBA" id="ARBA00022801"/>
    </source>
</evidence>
<dbReference type="Pfam" id="PF00445">
    <property type="entry name" value="Ribonuclease_T2"/>
    <property type="match status" value="1"/>
</dbReference>
<dbReference type="OrthoDB" id="435754at2759"/>
<protein>
    <submittedName>
        <fullName evidence="7">Uncharacterized protein</fullName>
    </submittedName>
</protein>
<dbReference type="SMR" id="B9HY01"/>
<evidence type="ECO:0000256" key="3">
    <source>
        <dbReference type="ARBA" id="ARBA00022759"/>
    </source>
</evidence>
<dbReference type="InterPro" id="IPR001568">
    <property type="entry name" value="RNase_T2-like"/>
</dbReference>
<dbReference type="GO" id="GO:0005576">
    <property type="term" value="C:extracellular region"/>
    <property type="evidence" value="ECO:0000318"/>
    <property type="project" value="GO_Central"/>
</dbReference>
<evidence type="ECO:0000256" key="1">
    <source>
        <dbReference type="ARBA" id="ARBA00007469"/>
    </source>
</evidence>
<dbReference type="EMBL" id="CM009299">
    <property type="protein sequence ID" value="PNT17001.1"/>
    <property type="molecule type" value="Genomic_DNA"/>
</dbReference>
<evidence type="ECO:0000256" key="2">
    <source>
        <dbReference type="ARBA" id="ARBA00022722"/>
    </source>
</evidence>
<evidence type="ECO:0000256" key="6">
    <source>
        <dbReference type="RuleBase" id="RU004328"/>
    </source>
</evidence>
<evidence type="ECO:0000313" key="7">
    <source>
        <dbReference type="EMBL" id="PNT17001.1"/>
    </source>
</evidence>
<accession>B9HY01</accession>
<dbReference type="FunFam" id="3.90.730.10:FF:000024">
    <property type="entry name" value="Uncharacterized protein"/>
    <property type="match status" value="1"/>
</dbReference>
<keyword evidence="5" id="KW-0456">Lyase</keyword>
<dbReference type="GO" id="GO:0004521">
    <property type="term" value="F:RNA endonuclease activity"/>
    <property type="evidence" value="ECO:0000318"/>
    <property type="project" value="GO_Central"/>
</dbReference>
<dbReference type="AlphaFoldDB" id="B9HY01"/>
<keyword evidence="4" id="KW-0378">Hydrolase</keyword>
<keyword evidence="8" id="KW-1185">Reference proteome</keyword>
<dbReference type="HOGENOM" id="CLU_069912_4_0_1"/>
<reference evidence="7 8" key="1">
    <citation type="journal article" date="2006" name="Science">
        <title>The genome of black cottonwood, Populus trichocarpa (Torr. &amp; Gray).</title>
        <authorList>
            <person name="Tuskan G.A."/>
            <person name="Difazio S."/>
            <person name="Jansson S."/>
            <person name="Bohlmann J."/>
            <person name="Grigoriev I."/>
            <person name="Hellsten U."/>
            <person name="Putnam N."/>
            <person name="Ralph S."/>
            <person name="Rombauts S."/>
            <person name="Salamov A."/>
            <person name="Schein J."/>
            <person name="Sterck L."/>
            <person name="Aerts A."/>
            <person name="Bhalerao R.R."/>
            <person name="Bhalerao R.P."/>
            <person name="Blaudez D."/>
            <person name="Boerjan W."/>
            <person name="Brun A."/>
            <person name="Brunner A."/>
            <person name="Busov V."/>
            <person name="Campbell M."/>
            <person name="Carlson J."/>
            <person name="Chalot M."/>
            <person name="Chapman J."/>
            <person name="Chen G.L."/>
            <person name="Cooper D."/>
            <person name="Coutinho P.M."/>
            <person name="Couturier J."/>
            <person name="Covert S."/>
            <person name="Cronk Q."/>
            <person name="Cunningham R."/>
            <person name="Davis J."/>
            <person name="Degroeve S."/>
            <person name="Dejardin A."/>
            <person name="Depamphilis C."/>
            <person name="Detter J."/>
            <person name="Dirks B."/>
            <person name="Dubchak I."/>
            <person name="Duplessis S."/>
            <person name="Ehlting J."/>
            <person name="Ellis B."/>
            <person name="Gendler K."/>
            <person name="Goodstein D."/>
            <person name="Gribskov M."/>
            <person name="Grimwood J."/>
            <person name="Groover A."/>
            <person name="Gunter L."/>
            <person name="Hamberger B."/>
            <person name="Heinze B."/>
            <person name="Helariutta Y."/>
            <person name="Henrissat B."/>
            <person name="Holligan D."/>
            <person name="Holt R."/>
            <person name="Huang W."/>
            <person name="Islam-Faridi N."/>
            <person name="Jones S."/>
            <person name="Jones-Rhoades M."/>
            <person name="Jorgensen R."/>
            <person name="Joshi C."/>
            <person name="Kangasjarvi J."/>
            <person name="Karlsson J."/>
            <person name="Kelleher C."/>
            <person name="Kirkpatrick R."/>
            <person name="Kirst M."/>
            <person name="Kohler A."/>
            <person name="Kalluri U."/>
            <person name="Larimer F."/>
            <person name="Leebens-Mack J."/>
            <person name="Leple J.C."/>
            <person name="Locascio P."/>
            <person name="Lou Y."/>
            <person name="Lucas S."/>
            <person name="Martin F."/>
            <person name="Montanini B."/>
            <person name="Napoli C."/>
            <person name="Nelson D.R."/>
            <person name="Nelson C."/>
            <person name="Nieminen K."/>
            <person name="Nilsson O."/>
            <person name="Pereda V."/>
            <person name="Peter G."/>
            <person name="Philippe R."/>
            <person name="Pilate G."/>
            <person name="Poliakov A."/>
            <person name="Razumovskaya J."/>
            <person name="Richardson P."/>
            <person name="Rinaldi C."/>
            <person name="Ritland K."/>
            <person name="Rouze P."/>
            <person name="Ryaboy D."/>
            <person name="Schmutz J."/>
            <person name="Schrader J."/>
            <person name="Segerman B."/>
            <person name="Shin H."/>
            <person name="Siddiqui A."/>
            <person name="Sterky F."/>
            <person name="Terry A."/>
            <person name="Tsai C.J."/>
            <person name="Uberbacher E."/>
            <person name="Unneberg P."/>
            <person name="Vahala J."/>
            <person name="Wall K."/>
            <person name="Wessler S."/>
            <person name="Yang G."/>
            <person name="Yin T."/>
            <person name="Douglas C."/>
            <person name="Marra M."/>
            <person name="Sandberg G."/>
            <person name="Van de Peer Y."/>
            <person name="Rokhsar D."/>
        </authorList>
    </citation>
    <scope>NUCLEOTIDE SEQUENCE [LARGE SCALE GENOMIC DNA]</scope>
    <source>
        <strain evidence="8">cv. Nisqually</strain>
    </source>
</reference>
<dbReference type="InParanoid" id="B9HY01"/>
<keyword evidence="2" id="KW-0540">Nuclease</keyword>
<name>B9HY01_POPTR</name>
<dbReference type="PANTHER" id="PTHR11240">
    <property type="entry name" value="RIBONUCLEASE T2"/>
    <property type="match status" value="1"/>
</dbReference>
<dbReference type="InterPro" id="IPR036430">
    <property type="entry name" value="RNase_T2-like_sf"/>
</dbReference>
<dbReference type="GO" id="GO:0006401">
    <property type="term" value="P:RNA catabolic process"/>
    <property type="evidence" value="ECO:0000318"/>
    <property type="project" value="GO_Central"/>
</dbReference>
<dbReference type="PANTHER" id="PTHR11240:SF75">
    <property type="entry name" value="RIBONUCLEASE 3"/>
    <property type="match status" value="1"/>
</dbReference>
<dbReference type="SUPFAM" id="SSF55895">
    <property type="entry name" value="Ribonuclease Rh-like"/>
    <property type="match status" value="1"/>
</dbReference>
<keyword evidence="3" id="KW-0255">Endonuclease</keyword>
<dbReference type="Gene3D" id="3.90.730.10">
    <property type="entry name" value="Ribonuclease T2-like"/>
    <property type="match status" value="1"/>
</dbReference>
<dbReference type="KEGG" id="pop:7481583"/>
<gene>
    <name evidence="7" type="ORF">POPTR_010G168600</name>
</gene>
<dbReference type="PROSITE" id="PS00531">
    <property type="entry name" value="RNASE_T2_2"/>
    <property type="match status" value="1"/>
</dbReference>
<dbReference type="GO" id="GO:0033897">
    <property type="term" value="F:ribonuclease T2 activity"/>
    <property type="evidence" value="ECO:0007669"/>
    <property type="project" value="InterPro"/>
</dbReference>